<dbReference type="AlphaFoldDB" id="A0AA88M6I5"/>
<gene>
    <name evidence="2" type="ORF">Q5P01_018379</name>
</gene>
<keyword evidence="1" id="KW-0812">Transmembrane</keyword>
<feature type="transmembrane region" description="Helical" evidence="1">
    <location>
        <begin position="41"/>
        <end position="59"/>
    </location>
</feature>
<evidence type="ECO:0000313" key="2">
    <source>
        <dbReference type="EMBL" id="KAK2830448.1"/>
    </source>
</evidence>
<dbReference type="Proteomes" id="UP001187415">
    <property type="component" value="Unassembled WGS sequence"/>
</dbReference>
<comment type="caution">
    <text evidence="2">The sequence shown here is derived from an EMBL/GenBank/DDBJ whole genome shotgun (WGS) entry which is preliminary data.</text>
</comment>
<evidence type="ECO:0000313" key="3">
    <source>
        <dbReference type="Proteomes" id="UP001187415"/>
    </source>
</evidence>
<protein>
    <submittedName>
        <fullName evidence="2">Uncharacterized protein</fullName>
    </submittedName>
</protein>
<dbReference type="EMBL" id="JAUPFM010000014">
    <property type="protein sequence ID" value="KAK2830448.1"/>
    <property type="molecule type" value="Genomic_DNA"/>
</dbReference>
<sequence length="142" mass="15935">MSLLIKSRGLKVKRQKGLQIQVFFSQFERPQLPTHKAISKFASYHICFFLCVIFNFLSLHQKENSKHGNHPSPHEPTTQSASALISPKQSLLHSDDWYSPLTLLCVVSEAFNHHGDHITEEIIVLLPAAAPVASGPRRTLSL</sequence>
<name>A0AA88M6I5_CHASR</name>
<evidence type="ECO:0000256" key="1">
    <source>
        <dbReference type="SAM" id="Phobius"/>
    </source>
</evidence>
<proteinExistence type="predicted"/>
<accession>A0AA88M6I5</accession>
<reference evidence="2" key="1">
    <citation type="submission" date="2023-07" db="EMBL/GenBank/DDBJ databases">
        <title>Chromosome-level Genome Assembly of Striped Snakehead (Channa striata).</title>
        <authorList>
            <person name="Liu H."/>
        </authorList>
    </citation>
    <scope>NUCLEOTIDE SEQUENCE</scope>
    <source>
        <strain evidence="2">Gz</strain>
        <tissue evidence="2">Muscle</tissue>
    </source>
</reference>
<keyword evidence="1" id="KW-1133">Transmembrane helix</keyword>
<keyword evidence="1" id="KW-0472">Membrane</keyword>
<organism evidence="2 3">
    <name type="scientific">Channa striata</name>
    <name type="common">Snakehead murrel</name>
    <name type="synonym">Ophicephalus striatus</name>
    <dbReference type="NCBI Taxonomy" id="64152"/>
    <lineage>
        <taxon>Eukaryota</taxon>
        <taxon>Metazoa</taxon>
        <taxon>Chordata</taxon>
        <taxon>Craniata</taxon>
        <taxon>Vertebrata</taxon>
        <taxon>Euteleostomi</taxon>
        <taxon>Actinopterygii</taxon>
        <taxon>Neopterygii</taxon>
        <taxon>Teleostei</taxon>
        <taxon>Neoteleostei</taxon>
        <taxon>Acanthomorphata</taxon>
        <taxon>Anabantaria</taxon>
        <taxon>Anabantiformes</taxon>
        <taxon>Channoidei</taxon>
        <taxon>Channidae</taxon>
        <taxon>Channa</taxon>
    </lineage>
</organism>
<keyword evidence="3" id="KW-1185">Reference proteome</keyword>